<organism evidence="2 3">
    <name type="scientific">Ceratodon purpureus</name>
    <name type="common">Fire moss</name>
    <name type="synonym">Dicranum purpureum</name>
    <dbReference type="NCBI Taxonomy" id="3225"/>
    <lineage>
        <taxon>Eukaryota</taxon>
        <taxon>Viridiplantae</taxon>
        <taxon>Streptophyta</taxon>
        <taxon>Embryophyta</taxon>
        <taxon>Bryophyta</taxon>
        <taxon>Bryophytina</taxon>
        <taxon>Bryopsida</taxon>
        <taxon>Dicranidae</taxon>
        <taxon>Pseudoditrichales</taxon>
        <taxon>Ditrichaceae</taxon>
        <taxon>Ceratodon</taxon>
    </lineage>
</organism>
<keyword evidence="3" id="KW-1185">Reference proteome</keyword>
<evidence type="ECO:0008006" key="4">
    <source>
        <dbReference type="Google" id="ProtNLM"/>
    </source>
</evidence>
<dbReference type="AlphaFoldDB" id="A0A8T0HSN8"/>
<feature type="chain" id="PRO_5035755089" description="Secreted protein" evidence="1">
    <location>
        <begin position="17"/>
        <end position="85"/>
    </location>
</feature>
<sequence>MFVLFVFLAGWRLFLGRVDKDFREIEEVHALHARYSSRTHQCVWILGKFLRGCRPSPSAPDGSGVAQEILVGLLFSFPTCGNSER</sequence>
<name>A0A8T0HSN8_CERPU</name>
<accession>A0A8T0HSN8</accession>
<comment type="caution">
    <text evidence="2">The sequence shown here is derived from an EMBL/GenBank/DDBJ whole genome shotgun (WGS) entry which is preliminary data.</text>
</comment>
<dbReference type="Proteomes" id="UP000822688">
    <property type="component" value="Chromosome V"/>
</dbReference>
<protein>
    <recommendedName>
        <fullName evidence="4">Secreted protein</fullName>
    </recommendedName>
</protein>
<reference evidence="2" key="1">
    <citation type="submission" date="2020-06" db="EMBL/GenBank/DDBJ databases">
        <title>WGS assembly of Ceratodon purpureus strain R40.</title>
        <authorList>
            <person name="Carey S.B."/>
            <person name="Jenkins J."/>
            <person name="Shu S."/>
            <person name="Lovell J.T."/>
            <person name="Sreedasyam A."/>
            <person name="Maumus F."/>
            <person name="Tiley G.P."/>
            <person name="Fernandez-Pozo N."/>
            <person name="Barry K."/>
            <person name="Chen C."/>
            <person name="Wang M."/>
            <person name="Lipzen A."/>
            <person name="Daum C."/>
            <person name="Saski C.A."/>
            <person name="Payton A.C."/>
            <person name="Mcbreen J.C."/>
            <person name="Conrad R.E."/>
            <person name="Kollar L.M."/>
            <person name="Olsson S."/>
            <person name="Huttunen S."/>
            <person name="Landis J.B."/>
            <person name="Wickett N.J."/>
            <person name="Johnson M.G."/>
            <person name="Rensing S.A."/>
            <person name="Grimwood J."/>
            <person name="Schmutz J."/>
            <person name="Mcdaniel S.F."/>
        </authorList>
    </citation>
    <scope>NUCLEOTIDE SEQUENCE</scope>
    <source>
        <strain evidence="2">R40</strain>
    </source>
</reference>
<keyword evidence="1" id="KW-0732">Signal</keyword>
<gene>
    <name evidence="2" type="ORF">KC19_VG206900</name>
</gene>
<evidence type="ECO:0000313" key="2">
    <source>
        <dbReference type="EMBL" id="KAG0573755.1"/>
    </source>
</evidence>
<evidence type="ECO:0000313" key="3">
    <source>
        <dbReference type="Proteomes" id="UP000822688"/>
    </source>
</evidence>
<dbReference type="EMBL" id="CM026426">
    <property type="protein sequence ID" value="KAG0573755.1"/>
    <property type="molecule type" value="Genomic_DNA"/>
</dbReference>
<evidence type="ECO:0000256" key="1">
    <source>
        <dbReference type="SAM" id="SignalP"/>
    </source>
</evidence>
<proteinExistence type="predicted"/>
<feature type="signal peptide" evidence="1">
    <location>
        <begin position="1"/>
        <end position="16"/>
    </location>
</feature>